<dbReference type="RefSeq" id="WP_196395848.1">
    <property type="nucleotide sequence ID" value="NZ_JADNYM010000006.1"/>
</dbReference>
<keyword evidence="4" id="KW-0472">Membrane</keyword>
<dbReference type="PROSITE" id="PS50853">
    <property type="entry name" value="FN3"/>
    <property type="match status" value="2"/>
</dbReference>
<evidence type="ECO:0000256" key="2">
    <source>
        <dbReference type="ARBA" id="ARBA00023295"/>
    </source>
</evidence>
<evidence type="ECO:0000313" key="6">
    <source>
        <dbReference type="EMBL" id="MBG0738894.1"/>
    </source>
</evidence>
<evidence type="ECO:0000256" key="1">
    <source>
        <dbReference type="ARBA" id="ARBA00022737"/>
    </source>
</evidence>
<dbReference type="InterPro" id="IPR050964">
    <property type="entry name" value="Striated_Muscle_Regulatory"/>
</dbReference>
<keyword evidence="7" id="KW-1185">Reference proteome</keyword>
<dbReference type="PANTHER" id="PTHR13817">
    <property type="entry name" value="TITIN"/>
    <property type="match status" value="1"/>
</dbReference>
<comment type="caution">
    <text evidence="6">The sequence shown here is derived from an EMBL/GenBank/DDBJ whole genome shotgun (WGS) entry which is preliminary data.</text>
</comment>
<dbReference type="Pfam" id="PF00041">
    <property type="entry name" value="fn3"/>
    <property type="match status" value="1"/>
</dbReference>
<name>A0A931CQ15_9MICC</name>
<dbReference type="InterPro" id="IPR003961">
    <property type="entry name" value="FN3_dom"/>
</dbReference>
<dbReference type="PANTHER" id="PTHR13817:SF171">
    <property type="entry name" value="STRETCHIN-MLCK, ISOFORM U"/>
    <property type="match status" value="1"/>
</dbReference>
<keyword evidence="3" id="KW-0624">Polysaccharide degradation</keyword>
<dbReference type="SUPFAM" id="SSF49899">
    <property type="entry name" value="Concanavalin A-like lectins/glucanases"/>
    <property type="match status" value="1"/>
</dbReference>
<dbReference type="SUPFAM" id="SSF49265">
    <property type="entry name" value="Fibronectin type III"/>
    <property type="match status" value="2"/>
</dbReference>
<gene>
    <name evidence="6" type="ORF">IV500_05590</name>
</gene>
<dbReference type="InterPro" id="IPR013783">
    <property type="entry name" value="Ig-like_fold"/>
</dbReference>
<proteinExistence type="predicted"/>
<dbReference type="EMBL" id="JADNYM010000006">
    <property type="protein sequence ID" value="MBG0738894.1"/>
    <property type="molecule type" value="Genomic_DNA"/>
</dbReference>
<dbReference type="AlphaFoldDB" id="A0A931CQ15"/>
<dbReference type="SUPFAM" id="SSF49785">
    <property type="entry name" value="Galactose-binding domain-like"/>
    <property type="match status" value="1"/>
</dbReference>
<dbReference type="GO" id="GO:0000272">
    <property type="term" value="P:polysaccharide catabolic process"/>
    <property type="evidence" value="ECO:0007669"/>
    <property type="project" value="UniProtKB-KW"/>
</dbReference>
<dbReference type="Gene3D" id="2.60.120.260">
    <property type="entry name" value="Galactose-binding domain-like"/>
    <property type="match status" value="2"/>
</dbReference>
<dbReference type="InterPro" id="IPR013320">
    <property type="entry name" value="ConA-like_dom_sf"/>
</dbReference>
<dbReference type="InterPro" id="IPR036116">
    <property type="entry name" value="FN3_sf"/>
</dbReference>
<dbReference type="Gene3D" id="2.60.40.10">
    <property type="entry name" value="Immunoglobulins"/>
    <property type="match status" value="2"/>
</dbReference>
<keyword evidence="2" id="KW-0378">Hydrolase</keyword>
<evidence type="ECO:0000256" key="3">
    <source>
        <dbReference type="ARBA" id="ARBA00023326"/>
    </source>
</evidence>
<keyword evidence="3" id="KW-0119">Carbohydrate metabolism</keyword>
<dbReference type="GO" id="GO:0016798">
    <property type="term" value="F:hydrolase activity, acting on glycosyl bonds"/>
    <property type="evidence" value="ECO:0007669"/>
    <property type="project" value="UniProtKB-KW"/>
</dbReference>
<sequence>MGAFDLPSIITAVVVVAILTAGVLAAIFGVIPFAQDNGAKQDLSAVRTAEGVARTKDNRFLGSGPIVAAGYLPSLPHTASVETDSSGHCYVALAKSGTGTIFYGTDAQTDPQVLERDKDTGCLSADALKALVDGVGGFSGIQAPAAPVVSSAVEMATRAKFTWPAVADAETYKVEYMVNTGSWASKTTAQKETTVNIDVNKGDTLYVRVAATNASGDSPYGTSVIALSGLENGSFESGMTGWTTSGNAPSSMSSTSATDGKQVAYLYSNAGGSTMSQTVSVPAQGTTLLSFSYQTSPSSSYPGTFQVQVQGTDGNSAKAVLSTSTVTAMRTMTVDLTPYLGQNVKLSFIQTGGGYASWPSQAYVDNVKVTTGAPDAPVSVAAWTNDSTATVQWTPPTLGSAGVTAYTITPYQGATALASVTVTGNPPAATAVITGLTNGTVYTFTVRSTNPLGSSPESAPSPAYTVNPNGVANGSFESGMTGWTTSGNAPSSMSSSSATDGKQVAYLYSNAGGSTMSQTVSVPAQGTTLLSFSYQTSPSSSYPGTFQVQVQGTDGNSAKAVLSTSTVTAMRTMTVDLTPYLGQNVKLSFIQTGGGYASWPSQAYVDNVKVTTK</sequence>
<evidence type="ECO:0000313" key="7">
    <source>
        <dbReference type="Proteomes" id="UP000655366"/>
    </source>
</evidence>
<keyword evidence="2" id="KW-0326">Glycosidase</keyword>
<organism evidence="6 7">
    <name type="scientific">Arthrobacter terrae</name>
    <dbReference type="NCBI Taxonomy" id="2935737"/>
    <lineage>
        <taxon>Bacteria</taxon>
        <taxon>Bacillati</taxon>
        <taxon>Actinomycetota</taxon>
        <taxon>Actinomycetes</taxon>
        <taxon>Micrococcales</taxon>
        <taxon>Micrococcaceae</taxon>
        <taxon>Arthrobacter</taxon>
    </lineage>
</organism>
<dbReference type="SMART" id="SM00060">
    <property type="entry name" value="FN3"/>
    <property type="match status" value="2"/>
</dbReference>
<dbReference type="Proteomes" id="UP000655366">
    <property type="component" value="Unassembled WGS sequence"/>
</dbReference>
<feature type="domain" description="Fibronectin type-III" evidence="5">
    <location>
        <begin position="143"/>
        <end position="231"/>
    </location>
</feature>
<keyword evidence="1" id="KW-0677">Repeat</keyword>
<accession>A0A931CQ15</accession>
<feature type="transmembrane region" description="Helical" evidence="4">
    <location>
        <begin position="12"/>
        <end position="34"/>
    </location>
</feature>
<keyword evidence="4" id="KW-1133">Transmembrane helix</keyword>
<evidence type="ECO:0000256" key="4">
    <source>
        <dbReference type="SAM" id="Phobius"/>
    </source>
</evidence>
<reference evidence="6 7" key="1">
    <citation type="submission" date="2020-11" db="EMBL/GenBank/DDBJ databases">
        <title>Arthrobacter antarcticus sp. nov., isolated from Antarctic Soil.</title>
        <authorList>
            <person name="Li J."/>
        </authorList>
    </citation>
    <scope>NUCLEOTIDE SEQUENCE [LARGE SCALE GENOMIC DNA]</scope>
    <source>
        <strain evidence="6 7">Z1-20</strain>
    </source>
</reference>
<dbReference type="InterPro" id="IPR008979">
    <property type="entry name" value="Galactose-bd-like_sf"/>
</dbReference>
<dbReference type="CDD" id="cd00063">
    <property type="entry name" value="FN3"/>
    <property type="match status" value="1"/>
</dbReference>
<evidence type="ECO:0000259" key="5">
    <source>
        <dbReference type="PROSITE" id="PS50853"/>
    </source>
</evidence>
<feature type="domain" description="Fibronectin type-III" evidence="5">
    <location>
        <begin position="373"/>
        <end position="468"/>
    </location>
</feature>
<protein>
    <submittedName>
        <fullName evidence="6">Fibronectin type III domain-containing protein</fullName>
    </submittedName>
</protein>
<keyword evidence="4" id="KW-0812">Transmembrane</keyword>